<dbReference type="Gene3D" id="1.20.1250.20">
    <property type="entry name" value="MFS general substrate transporter like domains"/>
    <property type="match status" value="1"/>
</dbReference>
<dbReference type="GO" id="GO:0022857">
    <property type="term" value="F:transmembrane transporter activity"/>
    <property type="evidence" value="ECO:0007669"/>
    <property type="project" value="InterPro"/>
</dbReference>
<evidence type="ECO:0000256" key="6">
    <source>
        <dbReference type="SAM" id="Phobius"/>
    </source>
</evidence>
<feature type="transmembrane region" description="Helical" evidence="6">
    <location>
        <begin position="226"/>
        <end position="250"/>
    </location>
</feature>
<evidence type="ECO:0000313" key="8">
    <source>
        <dbReference type="Proteomes" id="UP000572680"/>
    </source>
</evidence>
<keyword evidence="2" id="KW-1003">Cell membrane</keyword>
<organism evidence="7 8">
    <name type="scientific">Actinomadura namibiensis</name>
    <dbReference type="NCBI Taxonomy" id="182080"/>
    <lineage>
        <taxon>Bacteria</taxon>
        <taxon>Bacillati</taxon>
        <taxon>Actinomycetota</taxon>
        <taxon>Actinomycetes</taxon>
        <taxon>Streptosporangiales</taxon>
        <taxon>Thermomonosporaceae</taxon>
        <taxon>Actinomadura</taxon>
    </lineage>
</organism>
<dbReference type="EMBL" id="JACJIA010000017">
    <property type="protein sequence ID" value="MBA8956703.1"/>
    <property type="molecule type" value="Genomic_DNA"/>
</dbReference>
<feature type="transmembrane region" description="Helical" evidence="6">
    <location>
        <begin position="175"/>
        <end position="194"/>
    </location>
</feature>
<gene>
    <name evidence="7" type="ORF">HNR61_008392</name>
</gene>
<feature type="transmembrane region" description="Helical" evidence="6">
    <location>
        <begin position="373"/>
        <end position="391"/>
    </location>
</feature>
<dbReference type="GO" id="GO:0005886">
    <property type="term" value="C:plasma membrane"/>
    <property type="evidence" value="ECO:0007669"/>
    <property type="project" value="UniProtKB-SubCell"/>
</dbReference>
<comment type="caution">
    <text evidence="7">The sequence shown here is derived from an EMBL/GenBank/DDBJ whole genome shotgun (WGS) entry which is preliminary data.</text>
</comment>
<protein>
    <submittedName>
        <fullName evidence="7">MFS family permease</fullName>
    </submittedName>
</protein>
<evidence type="ECO:0000313" key="7">
    <source>
        <dbReference type="EMBL" id="MBA8956703.1"/>
    </source>
</evidence>
<feature type="transmembrane region" description="Helical" evidence="6">
    <location>
        <begin position="52"/>
        <end position="77"/>
    </location>
</feature>
<dbReference type="PANTHER" id="PTHR23513">
    <property type="entry name" value="INTEGRAL MEMBRANE EFFLUX PROTEIN-RELATED"/>
    <property type="match status" value="1"/>
</dbReference>
<keyword evidence="4 6" id="KW-1133">Transmembrane helix</keyword>
<evidence type="ECO:0000256" key="3">
    <source>
        <dbReference type="ARBA" id="ARBA00022692"/>
    </source>
</evidence>
<proteinExistence type="predicted"/>
<dbReference type="Proteomes" id="UP000572680">
    <property type="component" value="Unassembled WGS sequence"/>
</dbReference>
<keyword evidence="3 6" id="KW-0812">Transmembrane</keyword>
<evidence type="ECO:0000256" key="4">
    <source>
        <dbReference type="ARBA" id="ARBA00022989"/>
    </source>
</evidence>
<evidence type="ECO:0000256" key="1">
    <source>
        <dbReference type="ARBA" id="ARBA00004651"/>
    </source>
</evidence>
<evidence type="ECO:0000256" key="2">
    <source>
        <dbReference type="ARBA" id="ARBA00022475"/>
    </source>
</evidence>
<dbReference type="InterPro" id="IPR011701">
    <property type="entry name" value="MFS"/>
</dbReference>
<feature type="transmembrane region" description="Helical" evidence="6">
    <location>
        <begin position="308"/>
        <end position="327"/>
    </location>
</feature>
<feature type="transmembrane region" description="Helical" evidence="6">
    <location>
        <begin position="147"/>
        <end position="169"/>
    </location>
</feature>
<keyword evidence="8" id="KW-1185">Reference proteome</keyword>
<accession>A0A7W3LYI9</accession>
<dbReference type="SUPFAM" id="SSF103473">
    <property type="entry name" value="MFS general substrate transporter"/>
    <property type="match status" value="1"/>
</dbReference>
<feature type="transmembrane region" description="Helical" evidence="6">
    <location>
        <begin position="12"/>
        <end position="32"/>
    </location>
</feature>
<dbReference type="AlphaFoldDB" id="A0A7W3LYI9"/>
<keyword evidence="5 6" id="KW-0472">Membrane</keyword>
<feature type="transmembrane region" description="Helical" evidence="6">
    <location>
        <begin position="347"/>
        <end position="367"/>
    </location>
</feature>
<dbReference type="Pfam" id="PF07690">
    <property type="entry name" value="MFS_1"/>
    <property type="match status" value="1"/>
</dbReference>
<name>A0A7W3LYI9_ACTNM</name>
<dbReference type="PANTHER" id="PTHR23513:SF11">
    <property type="entry name" value="STAPHYLOFERRIN A TRANSPORTER"/>
    <property type="match status" value="1"/>
</dbReference>
<feature type="transmembrane region" description="Helical" evidence="6">
    <location>
        <begin position="109"/>
        <end position="135"/>
    </location>
</feature>
<comment type="subcellular location">
    <subcellularLocation>
        <location evidence="1">Cell membrane</location>
        <topology evidence="1">Multi-pass membrane protein</topology>
    </subcellularLocation>
</comment>
<feature type="transmembrane region" description="Helical" evidence="6">
    <location>
        <begin position="256"/>
        <end position="275"/>
    </location>
</feature>
<sequence length="395" mass="40182">MVTDVPSRVRYADVFGVGGFRVLFTLQTLLVVGDTMRILALSVLVFERTGSAFATAVTFGAGFLPYVAGGTLLLALADRVPARTLMTGFHLLRSGVTGVLAAVDPPVPLVIVLLFGIGLFAPVATASANALLPGLLPGDAYVLGRSLFLMTSAVAQIAGNGVSGLLLAVMRPQGALWLVAGSALAAAALAWFGMADRPARRAGTGAVRETLRTNRMLLADRGTRRLLLAQWLPISLAVGAEGVLVPYAAGLGRPDAAGAVMAAMSGGMFAGHLVVGRFVAPAWRERLALPLALLLGVPLLAFALRPGLVAACALGAVATFGLSYELALQRPFVDRVPEEVRGQALGLAAIGVMSGQGAAMAAAGGLADVLDPGLVMAACGAASVVAALCLVRRSG</sequence>
<reference evidence="7 8" key="1">
    <citation type="submission" date="2020-08" db="EMBL/GenBank/DDBJ databases">
        <title>Genomic Encyclopedia of Type Strains, Phase IV (KMG-IV): sequencing the most valuable type-strain genomes for metagenomic binning, comparative biology and taxonomic classification.</title>
        <authorList>
            <person name="Goeker M."/>
        </authorList>
    </citation>
    <scope>NUCLEOTIDE SEQUENCE [LARGE SCALE GENOMIC DNA]</scope>
    <source>
        <strain evidence="7 8">DSM 44197</strain>
    </source>
</reference>
<dbReference type="InterPro" id="IPR036259">
    <property type="entry name" value="MFS_trans_sf"/>
</dbReference>
<dbReference type="RefSeq" id="WP_182848591.1">
    <property type="nucleotide sequence ID" value="NZ_BAAALP010000038.1"/>
</dbReference>
<evidence type="ECO:0000256" key="5">
    <source>
        <dbReference type="ARBA" id="ARBA00023136"/>
    </source>
</evidence>